<reference evidence="2 3" key="1">
    <citation type="journal article" date="2012" name="Appl. Environ. Microbiol.">
        <title>Short-read sequencing for genomic analysis of the brown rot fungus Fibroporia radiculosa.</title>
        <authorList>
            <person name="Tang J.D."/>
            <person name="Perkins A.D."/>
            <person name="Sonstegard T.S."/>
            <person name="Schroeder S.G."/>
            <person name="Burgess S.C."/>
            <person name="Diehl S.V."/>
        </authorList>
    </citation>
    <scope>NUCLEOTIDE SEQUENCE [LARGE SCALE GENOMIC DNA]</scope>
    <source>
        <strain evidence="2 3">TFFH 294</strain>
    </source>
</reference>
<accession>J4H554</accession>
<dbReference type="EMBL" id="HE797226">
    <property type="protein sequence ID" value="CCM06144.1"/>
    <property type="molecule type" value="Genomic_DNA"/>
</dbReference>
<sequence length="343" mass="38765">MSQVSSPLISAKIFDASIGALLVGVVFQAISYGALCLMAWKYFRRPVTDSNIFRVTIFLLWWGFSAQKAFCLATDLHALYYFTITNFFNPYGLLRVPWSVCLLGVEMGLVITIVRITFSNRLRRFYKARGELDGWRLAPLCLVVFVSIGNFGTSFAFFSRKEDEQNSRRLALSIATSVKMFVSPNQTDLFKLKFVASPRTLLYVPFYIQIANYYLISLVASLNYRELIRSQLQRPLSLDFSAFDRCAPARPTAALTSQSIACASTPTSSAQSSDRMQKWKSEKEIVQHDMILVPECEKMVARNGAGVMDMSNVENKATWRAYPELSDDRGLADVTDIERQDAE</sequence>
<protein>
    <submittedName>
        <fullName evidence="2">Uncharacterized protein</fullName>
    </submittedName>
</protein>
<dbReference type="STRING" id="599839.J4H554"/>
<keyword evidence="1" id="KW-0812">Transmembrane</keyword>
<feature type="transmembrane region" description="Helical" evidence="1">
    <location>
        <begin position="52"/>
        <end position="76"/>
    </location>
</feature>
<feature type="transmembrane region" description="Helical" evidence="1">
    <location>
        <begin position="96"/>
        <end position="116"/>
    </location>
</feature>
<feature type="transmembrane region" description="Helical" evidence="1">
    <location>
        <begin position="202"/>
        <end position="224"/>
    </location>
</feature>
<keyword evidence="1" id="KW-1133">Transmembrane helix</keyword>
<dbReference type="AlphaFoldDB" id="J4H554"/>
<evidence type="ECO:0000256" key="1">
    <source>
        <dbReference type="SAM" id="Phobius"/>
    </source>
</evidence>
<dbReference type="RefSeq" id="XP_012185427.1">
    <property type="nucleotide sequence ID" value="XM_012330037.1"/>
</dbReference>
<gene>
    <name evidence="2" type="ORF">FIBRA_08394</name>
</gene>
<evidence type="ECO:0000313" key="3">
    <source>
        <dbReference type="Proteomes" id="UP000006352"/>
    </source>
</evidence>
<dbReference type="OrthoDB" id="2801343at2759"/>
<feature type="transmembrane region" description="Helical" evidence="1">
    <location>
        <begin position="20"/>
        <end position="40"/>
    </location>
</feature>
<dbReference type="HOGENOM" id="CLU_809009_0_0_1"/>
<dbReference type="InParanoid" id="J4H554"/>
<dbReference type="GeneID" id="24101055"/>
<feature type="transmembrane region" description="Helical" evidence="1">
    <location>
        <begin position="137"/>
        <end position="158"/>
    </location>
</feature>
<name>J4H554_9APHY</name>
<proteinExistence type="predicted"/>
<dbReference type="Proteomes" id="UP000006352">
    <property type="component" value="Unassembled WGS sequence"/>
</dbReference>
<evidence type="ECO:0000313" key="2">
    <source>
        <dbReference type="EMBL" id="CCM06144.1"/>
    </source>
</evidence>
<keyword evidence="1" id="KW-0472">Membrane</keyword>
<keyword evidence="3" id="KW-1185">Reference proteome</keyword>
<organism evidence="2 3">
    <name type="scientific">Fibroporia radiculosa</name>
    <dbReference type="NCBI Taxonomy" id="599839"/>
    <lineage>
        <taxon>Eukaryota</taxon>
        <taxon>Fungi</taxon>
        <taxon>Dikarya</taxon>
        <taxon>Basidiomycota</taxon>
        <taxon>Agaricomycotina</taxon>
        <taxon>Agaricomycetes</taxon>
        <taxon>Polyporales</taxon>
        <taxon>Fibroporiaceae</taxon>
        <taxon>Fibroporia</taxon>
    </lineage>
</organism>